<keyword evidence="4 14" id="KW-0963">Cytoplasm</keyword>
<keyword evidence="6 14" id="KW-0479">Metal-binding</keyword>
<comment type="cofactor">
    <cofactor evidence="1 14">
        <name>Zn(2+)</name>
        <dbReference type="ChEBI" id="CHEBI:29105"/>
    </cofactor>
</comment>
<dbReference type="HAMAP" id="MF_02003">
    <property type="entry name" value="Ile_tRNA_synth_type2"/>
    <property type="match status" value="1"/>
</dbReference>
<evidence type="ECO:0000313" key="18">
    <source>
        <dbReference type="Proteomes" id="UP001451606"/>
    </source>
</evidence>
<feature type="domain" description="Methionyl/Valyl/Leucyl/Isoleucyl-tRNA synthetase anticodon-binding" evidence="16">
    <location>
        <begin position="676"/>
        <end position="823"/>
    </location>
</feature>
<dbReference type="InterPro" id="IPR009008">
    <property type="entry name" value="Val/Leu/Ile-tRNA-synth_edit"/>
</dbReference>
<dbReference type="PROSITE" id="PS00178">
    <property type="entry name" value="AA_TRNA_LIGASE_I"/>
    <property type="match status" value="1"/>
</dbReference>
<dbReference type="InterPro" id="IPR002300">
    <property type="entry name" value="aa-tRNA-synth_Ia"/>
</dbReference>
<dbReference type="FunFam" id="3.40.50.620:FF:000063">
    <property type="entry name" value="Isoleucine--tRNA ligase"/>
    <property type="match status" value="1"/>
</dbReference>
<comment type="domain">
    <text evidence="14">IleRS has two distinct active sites: one for aminoacylation and one for editing. The misactivated valine is translocated from the active site to the editing site, which sterically excludes the correctly activated isoleucine. The single editing site contains two valyl binding pockets, one specific for each substrate (Val-AMP or Val-tRNA(Ile)).</text>
</comment>
<dbReference type="PANTHER" id="PTHR42780:SF1">
    <property type="entry name" value="ISOLEUCINE--TRNA LIGASE, CYTOPLASMIC"/>
    <property type="match status" value="1"/>
</dbReference>
<organism evidence="17 18">
    <name type="scientific">Oxyplasma meridianum</name>
    <dbReference type="NCBI Taxonomy" id="3073602"/>
    <lineage>
        <taxon>Archaea</taxon>
        <taxon>Methanobacteriati</taxon>
        <taxon>Thermoplasmatota</taxon>
        <taxon>Thermoplasmata</taxon>
        <taxon>Thermoplasmatales</taxon>
        <taxon>Thermoplasmataceae</taxon>
        <taxon>Oxyplasma</taxon>
    </lineage>
</organism>
<evidence type="ECO:0000256" key="12">
    <source>
        <dbReference type="ARBA" id="ARBA00025217"/>
    </source>
</evidence>
<dbReference type="EMBL" id="CP133772">
    <property type="protein sequence ID" value="WYY00474.1"/>
    <property type="molecule type" value="Genomic_DNA"/>
</dbReference>
<protein>
    <recommendedName>
        <fullName evidence="14">Isoleucine--tRNA ligase</fullName>
        <ecNumber evidence="14">6.1.1.5</ecNumber>
    </recommendedName>
    <alternativeName>
        <fullName evidence="14">Isoleucyl-tRNA synthetase</fullName>
        <shortName evidence="14">IleRS</shortName>
    </alternativeName>
</protein>
<dbReference type="InterPro" id="IPR013155">
    <property type="entry name" value="M/V/L/I-tRNA-synth_anticd-bd"/>
</dbReference>
<dbReference type="CDD" id="cd07961">
    <property type="entry name" value="Anticodon_Ia_Ile_ABEc"/>
    <property type="match status" value="1"/>
</dbReference>
<dbReference type="NCBIfam" id="TIGR00392">
    <property type="entry name" value="ileS"/>
    <property type="match status" value="1"/>
</dbReference>
<keyword evidence="7 14" id="KW-0547">Nucleotide-binding</keyword>
<evidence type="ECO:0000256" key="1">
    <source>
        <dbReference type="ARBA" id="ARBA00001947"/>
    </source>
</evidence>
<dbReference type="SUPFAM" id="SSF52374">
    <property type="entry name" value="Nucleotidylyl transferase"/>
    <property type="match status" value="1"/>
</dbReference>
<dbReference type="KEGG" id="omr:OXIME_001046"/>
<name>A0AAX4NGF0_9ARCH</name>
<dbReference type="Gene3D" id="3.90.740.10">
    <property type="entry name" value="Valyl/Leucyl/Isoleucyl-tRNA synthetase, editing domain"/>
    <property type="match status" value="1"/>
</dbReference>
<keyword evidence="9 14" id="KW-0067">ATP-binding</keyword>
<evidence type="ECO:0000256" key="14">
    <source>
        <dbReference type="HAMAP-Rule" id="MF_02003"/>
    </source>
</evidence>
<dbReference type="Pfam" id="PF19302">
    <property type="entry name" value="DUF5915"/>
    <property type="match status" value="1"/>
</dbReference>
<evidence type="ECO:0000259" key="16">
    <source>
        <dbReference type="Pfam" id="PF08264"/>
    </source>
</evidence>
<dbReference type="GO" id="GO:0002161">
    <property type="term" value="F:aminoacyl-tRNA deacylase activity"/>
    <property type="evidence" value="ECO:0007669"/>
    <property type="project" value="InterPro"/>
</dbReference>
<dbReference type="SUPFAM" id="SSF47323">
    <property type="entry name" value="Anticodon-binding domain of a subclass of class I aminoacyl-tRNA synthetases"/>
    <property type="match status" value="1"/>
</dbReference>
<evidence type="ECO:0000256" key="2">
    <source>
        <dbReference type="ARBA" id="ARBA00004496"/>
    </source>
</evidence>
<comment type="subunit">
    <text evidence="3 14">Monomer.</text>
</comment>
<reference evidence="17 18" key="1">
    <citation type="submission" date="2023-09" db="EMBL/GenBank/DDBJ databases">
        <authorList>
            <person name="Golyshina O.V."/>
            <person name="Lunev E.A."/>
            <person name="Bargiela R."/>
            <person name="Gaines M.C."/>
            <person name="Daum B."/>
            <person name="Bale N.J."/>
            <person name="Koenen M."/>
            <person name="Sinninghe Damst J.S."/>
            <person name="Yakimov M."/>
            <person name="Golyshin P.N."/>
        </authorList>
    </citation>
    <scope>NUCLEOTIDE SEQUENCE [LARGE SCALE GENOMIC DNA]</scope>
    <source>
        <strain evidence="17 18">M1</strain>
    </source>
</reference>
<evidence type="ECO:0000256" key="7">
    <source>
        <dbReference type="ARBA" id="ARBA00022741"/>
    </source>
</evidence>
<evidence type="ECO:0000256" key="3">
    <source>
        <dbReference type="ARBA" id="ARBA00011245"/>
    </source>
</evidence>
<comment type="similarity">
    <text evidence="14">Belongs to the class-I aminoacyl-tRNA synthetase family. IleS type 2 subfamily.</text>
</comment>
<dbReference type="InterPro" id="IPR014729">
    <property type="entry name" value="Rossmann-like_a/b/a_fold"/>
</dbReference>
<accession>A0AAX4NGF0</accession>
<dbReference type="InterPro" id="IPR002301">
    <property type="entry name" value="Ile-tRNA-ligase"/>
</dbReference>
<dbReference type="GO" id="GO:0005524">
    <property type="term" value="F:ATP binding"/>
    <property type="evidence" value="ECO:0007669"/>
    <property type="project" value="UniProtKB-UniRule"/>
</dbReference>
<feature type="domain" description="Aminoacyl-tRNA synthetase class Ia" evidence="15">
    <location>
        <begin position="22"/>
        <end position="621"/>
    </location>
</feature>
<dbReference type="InterPro" id="IPR033709">
    <property type="entry name" value="Anticodon_Ile_ABEc"/>
</dbReference>
<dbReference type="Gene3D" id="1.10.730.10">
    <property type="entry name" value="Isoleucyl-tRNA Synthetase, Domain 1"/>
    <property type="match status" value="1"/>
</dbReference>
<evidence type="ECO:0000256" key="4">
    <source>
        <dbReference type="ARBA" id="ARBA00022490"/>
    </source>
</evidence>
<dbReference type="Proteomes" id="UP001451606">
    <property type="component" value="Chromosome"/>
</dbReference>
<keyword evidence="11 14" id="KW-0030">Aminoacyl-tRNA synthetase</keyword>
<proteinExistence type="inferred from homology"/>
<keyword evidence="8 14" id="KW-0862">Zinc</keyword>
<evidence type="ECO:0000256" key="13">
    <source>
        <dbReference type="ARBA" id="ARBA00048359"/>
    </source>
</evidence>
<keyword evidence="10 14" id="KW-0648">Protein biosynthesis</keyword>
<evidence type="ECO:0000259" key="15">
    <source>
        <dbReference type="Pfam" id="PF00133"/>
    </source>
</evidence>
<dbReference type="Pfam" id="PF00133">
    <property type="entry name" value="tRNA-synt_1"/>
    <property type="match status" value="1"/>
</dbReference>
<dbReference type="InterPro" id="IPR023586">
    <property type="entry name" value="Ile-tRNA-ligase_type2"/>
</dbReference>
<dbReference type="GO" id="GO:0005737">
    <property type="term" value="C:cytoplasm"/>
    <property type="evidence" value="ECO:0007669"/>
    <property type="project" value="UniProtKB-SubCell"/>
</dbReference>
<evidence type="ECO:0000256" key="6">
    <source>
        <dbReference type="ARBA" id="ARBA00022723"/>
    </source>
</evidence>
<evidence type="ECO:0000256" key="9">
    <source>
        <dbReference type="ARBA" id="ARBA00022840"/>
    </source>
</evidence>
<gene>
    <name evidence="14 17" type="primary">ileS</name>
    <name evidence="17" type="ORF">OXIME_001046</name>
</gene>
<dbReference type="Pfam" id="PF08264">
    <property type="entry name" value="Anticodon_1"/>
    <property type="match status" value="1"/>
</dbReference>
<dbReference type="GO" id="GO:0008270">
    <property type="term" value="F:zinc ion binding"/>
    <property type="evidence" value="ECO:0007669"/>
    <property type="project" value="UniProtKB-UniRule"/>
</dbReference>
<dbReference type="SUPFAM" id="SSF50677">
    <property type="entry name" value="ValRS/IleRS/LeuRS editing domain"/>
    <property type="match status" value="1"/>
</dbReference>
<dbReference type="RefSeq" id="WP_393970811.1">
    <property type="nucleotide sequence ID" value="NZ_CP133772.1"/>
</dbReference>
<dbReference type="PRINTS" id="PR00984">
    <property type="entry name" value="TRNASYNTHILE"/>
</dbReference>
<comment type="function">
    <text evidence="12 14">Catalyzes the attachment of isoleucine to tRNA(Ile). As IleRS can inadvertently accommodate and process structurally similar amino acids such as valine, to avoid such errors it has two additional distinct tRNA(Ile)-dependent editing activities. One activity is designated as 'pretransfer' editing and involves the hydrolysis of activated Val-AMP. The other activity is designated 'posttransfer' editing and involves deacylation of mischarged Val-tRNA(Ile).</text>
</comment>
<evidence type="ECO:0000256" key="11">
    <source>
        <dbReference type="ARBA" id="ARBA00023146"/>
    </source>
</evidence>
<dbReference type="AlphaFoldDB" id="A0AAX4NGF0"/>
<dbReference type="GeneID" id="95967783"/>
<dbReference type="InterPro" id="IPR009080">
    <property type="entry name" value="tRNAsynth_Ia_anticodon-bd"/>
</dbReference>
<sequence>MTENIYGPVDPNRSYFAITEEVLKLWKSEGLIDLALNSSKGGSNFIFLEGPPTANGRPHAGHAMTRTVKDTVIRYKFMKGFSIQRRNAGWDCHGLPVELEAEKHFGFKTKKEIEEFGIEKFNDYCRESIFRYIEEWTQVDDLLGFWINHSNAYVTMRNDYIESEWWAMKSMFQKGLLVKDYKIVPYCPRCETSLSSHEVSQGYEEVRDPSVYVKFKEFGTTNRYFLAWTTTPWTLPANEFLAVNPDFEYSLVEFQGDQYYIASKLAEKVLGKDIRVISTFKGSELNGRKYHQLMDFLEKPEGTMMVVTGSHVTLDDGTGIVHTSPAFGADDFEIGKKFGVSILNPVNLQGRFASPGMPWDGMFVKDADVEIMKYLKGKGLLLKNEKILHTYPFCYRCGSPLLYYPLDTWFIRVSTIRQLLMENNQKINWIPPFLKDGRFGNFLAEAKDWALSRNRYWGTPLPIWVCENGHKYAVGSREEIVKMGGKVPEDLHRPFIDDVVIKCNICGLGMKREPYVIDTWFDSGSSPYAAEHYPFNHEFDPDASVPVDFITEAIDQTRGWFYTMHVISSLLFGKNAYRNAFTIDFILDEQGRKMSKSKGNSVFALDLIREFGADPARLFFFQGAPWKPKMLDKKFIRDTSRKILGTISNIYSFFASNANLDGYRYTGLIESRNMLDRWLLSKVNSTIQSVVKNMESFDIHLALRDIEDLIDRFSNLYLRISRKRFWSDDFNQEKKAAYSTLVFSMDMILKMLAPIAPFYSDYMYRKIFNNGESIHLQCYPESNDSFIDLELEKSLENAYISLELVRRSRQDSNIKNRQPLKEILIRSTQEMDREVLEILKPEMNAREVKFISEKERPMDMKLELVLQKAAPILRGKTNSVKNVVENGEKFVEEFLRDGWVKVDGEVLSGDLLKIKEIPKNGYAYAKDDRSGTEVFINLNLDEKLEAEGFAREIIRRIQVMRKEADLSYDARIETVISPGERQDLSLKYYREMISSETLSSKITTGSIEFGKEWDIDGERVRISIRRV</sequence>
<dbReference type="GO" id="GO:0004822">
    <property type="term" value="F:isoleucine-tRNA ligase activity"/>
    <property type="evidence" value="ECO:0007669"/>
    <property type="project" value="UniProtKB-UniRule"/>
</dbReference>
<keyword evidence="5 14" id="KW-0436">Ligase</keyword>
<keyword evidence="18" id="KW-1185">Reference proteome</keyword>
<comment type="subcellular location">
    <subcellularLocation>
        <location evidence="2 14">Cytoplasm</location>
    </subcellularLocation>
</comment>
<dbReference type="CDD" id="cd00818">
    <property type="entry name" value="IleRS_core"/>
    <property type="match status" value="1"/>
</dbReference>
<feature type="short sequence motif" description="'KMSKS' region" evidence="14">
    <location>
        <begin position="593"/>
        <end position="597"/>
    </location>
</feature>
<evidence type="ECO:0000313" key="17">
    <source>
        <dbReference type="EMBL" id="WYY00474.1"/>
    </source>
</evidence>
<dbReference type="GO" id="GO:0000049">
    <property type="term" value="F:tRNA binding"/>
    <property type="evidence" value="ECO:0007669"/>
    <property type="project" value="InterPro"/>
</dbReference>
<evidence type="ECO:0000256" key="10">
    <source>
        <dbReference type="ARBA" id="ARBA00022917"/>
    </source>
</evidence>
<evidence type="ECO:0000256" key="8">
    <source>
        <dbReference type="ARBA" id="ARBA00022833"/>
    </source>
</evidence>
<feature type="binding site" evidence="14">
    <location>
        <position position="596"/>
    </location>
    <ligand>
        <name>ATP</name>
        <dbReference type="ChEBI" id="CHEBI:30616"/>
    </ligand>
</feature>
<dbReference type="PANTHER" id="PTHR42780">
    <property type="entry name" value="SOLEUCYL-TRNA SYNTHETASE"/>
    <property type="match status" value="1"/>
</dbReference>
<feature type="short sequence motif" description="'HIGH' region" evidence="14">
    <location>
        <begin position="52"/>
        <end position="62"/>
    </location>
</feature>
<dbReference type="EC" id="6.1.1.5" evidence="14"/>
<dbReference type="InterPro" id="IPR001412">
    <property type="entry name" value="aa-tRNA-synth_I_CS"/>
</dbReference>
<comment type="catalytic activity">
    <reaction evidence="13 14">
        <text>tRNA(Ile) + L-isoleucine + ATP = L-isoleucyl-tRNA(Ile) + AMP + diphosphate</text>
        <dbReference type="Rhea" id="RHEA:11060"/>
        <dbReference type="Rhea" id="RHEA-COMP:9666"/>
        <dbReference type="Rhea" id="RHEA-COMP:9695"/>
        <dbReference type="ChEBI" id="CHEBI:30616"/>
        <dbReference type="ChEBI" id="CHEBI:33019"/>
        <dbReference type="ChEBI" id="CHEBI:58045"/>
        <dbReference type="ChEBI" id="CHEBI:78442"/>
        <dbReference type="ChEBI" id="CHEBI:78528"/>
        <dbReference type="ChEBI" id="CHEBI:456215"/>
        <dbReference type="EC" id="6.1.1.5"/>
    </reaction>
</comment>
<evidence type="ECO:0000256" key="5">
    <source>
        <dbReference type="ARBA" id="ARBA00022598"/>
    </source>
</evidence>
<dbReference type="GO" id="GO:0006428">
    <property type="term" value="P:isoleucyl-tRNA aminoacylation"/>
    <property type="evidence" value="ECO:0007669"/>
    <property type="project" value="UniProtKB-UniRule"/>
</dbReference>
<dbReference type="Gene3D" id="3.40.50.620">
    <property type="entry name" value="HUPs"/>
    <property type="match status" value="2"/>
</dbReference>